<evidence type="ECO:0000313" key="1">
    <source>
        <dbReference type="EMBL" id="MBB5343781.1"/>
    </source>
</evidence>
<dbReference type="EMBL" id="JACHDZ010000002">
    <property type="protein sequence ID" value="MBB5343781.1"/>
    <property type="molecule type" value="Genomic_DNA"/>
</dbReference>
<gene>
    <name evidence="1" type="ORF">HDF10_001756</name>
</gene>
<sequence>MDIGRVETESQQGMCLCHAAVKNADRDGFWTRRSDSLNKIIHYRRLFIISQCQERGRCVFGPPYFGNCIRLHHYAANFSLRAES</sequence>
<dbReference type="AlphaFoldDB" id="A0A7W8J789"/>
<name>A0A7W8J789_9BACT</name>
<protein>
    <submittedName>
        <fullName evidence="1">Uncharacterized protein</fullName>
    </submittedName>
</protein>
<comment type="caution">
    <text evidence="1">The sequence shown here is derived from an EMBL/GenBank/DDBJ whole genome shotgun (WGS) entry which is preliminary data.</text>
</comment>
<accession>A0A7W8J789</accession>
<reference evidence="1 2" key="1">
    <citation type="submission" date="2020-08" db="EMBL/GenBank/DDBJ databases">
        <title>Genomic Encyclopedia of Type Strains, Phase IV (KMG-V): Genome sequencing to study the core and pangenomes of soil and plant-associated prokaryotes.</title>
        <authorList>
            <person name="Whitman W."/>
        </authorList>
    </citation>
    <scope>NUCLEOTIDE SEQUENCE [LARGE SCALE GENOMIC DNA]</scope>
    <source>
        <strain evidence="1 2">M8US30</strain>
    </source>
</reference>
<dbReference type="Proteomes" id="UP000569092">
    <property type="component" value="Unassembled WGS sequence"/>
</dbReference>
<proteinExistence type="predicted"/>
<evidence type="ECO:0000313" key="2">
    <source>
        <dbReference type="Proteomes" id="UP000569092"/>
    </source>
</evidence>
<organism evidence="1 2">
    <name type="scientific">Tunturiibacter lichenicola</name>
    <dbReference type="NCBI Taxonomy" id="2051959"/>
    <lineage>
        <taxon>Bacteria</taxon>
        <taxon>Pseudomonadati</taxon>
        <taxon>Acidobacteriota</taxon>
        <taxon>Terriglobia</taxon>
        <taxon>Terriglobales</taxon>
        <taxon>Acidobacteriaceae</taxon>
        <taxon>Tunturiibacter</taxon>
    </lineage>
</organism>